<dbReference type="SUPFAM" id="SSF47413">
    <property type="entry name" value="lambda repressor-like DNA-binding domains"/>
    <property type="match status" value="1"/>
</dbReference>
<dbReference type="Gene3D" id="1.10.260.40">
    <property type="entry name" value="lambda repressor-like DNA-binding domains"/>
    <property type="match status" value="1"/>
</dbReference>
<reference evidence="2" key="1">
    <citation type="submission" date="2020-07" db="EMBL/GenBank/DDBJ databases">
        <title>Huge and variable diversity of episymbiotic CPR bacteria and DPANN archaea in groundwater ecosystems.</title>
        <authorList>
            <person name="He C.Y."/>
            <person name="Keren R."/>
            <person name="Whittaker M."/>
            <person name="Farag I.F."/>
            <person name="Doudna J."/>
            <person name="Cate J.H.D."/>
            <person name="Banfield J.F."/>
        </authorList>
    </citation>
    <scope>NUCLEOTIDE SEQUENCE</scope>
    <source>
        <strain evidence="2">NC_groundwater_763_Ag_S-0.2um_68_21</strain>
    </source>
</reference>
<proteinExistence type="predicted"/>
<dbReference type="EMBL" id="JACPUR010000041">
    <property type="protein sequence ID" value="MBI3129655.1"/>
    <property type="molecule type" value="Genomic_DNA"/>
</dbReference>
<organism evidence="2 3">
    <name type="scientific">Tectimicrobiota bacterium</name>
    <dbReference type="NCBI Taxonomy" id="2528274"/>
    <lineage>
        <taxon>Bacteria</taxon>
        <taxon>Pseudomonadati</taxon>
        <taxon>Nitrospinota/Tectimicrobiota group</taxon>
        <taxon>Candidatus Tectimicrobiota</taxon>
    </lineage>
</organism>
<dbReference type="InterPro" id="IPR039554">
    <property type="entry name" value="HigA2-like_HTH"/>
</dbReference>
<comment type="caution">
    <text evidence="2">The sequence shown here is derived from an EMBL/GenBank/DDBJ whole genome shotgun (WGS) entry which is preliminary data.</text>
</comment>
<dbReference type="Pfam" id="PF13744">
    <property type="entry name" value="HTH_37"/>
    <property type="match status" value="1"/>
</dbReference>
<dbReference type="AlphaFoldDB" id="A0A932MPE3"/>
<name>A0A932MPE3_UNCTE</name>
<protein>
    <submittedName>
        <fullName evidence="2">XRE family transcriptional regulator</fullName>
    </submittedName>
</protein>
<evidence type="ECO:0000259" key="1">
    <source>
        <dbReference type="Pfam" id="PF13744"/>
    </source>
</evidence>
<evidence type="ECO:0000313" key="2">
    <source>
        <dbReference type="EMBL" id="MBI3129655.1"/>
    </source>
</evidence>
<accession>A0A932MPE3</accession>
<feature type="domain" description="HigA2-like helix-turn-helix" evidence="1">
    <location>
        <begin position="14"/>
        <end position="93"/>
    </location>
</feature>
<dbReference type="Proteomes" id="UP000782312">
    <property type="component" value="Unassembled WGS sequence"/>
</dbReference>
<evidence type="ECO:0000313" key="3">
    <source>
        <dbReference type="Proteomes" id="UP000782312"/>
    </source>
</evidence>
<sequence length="98" mass="10979">MTRKLETVHGSGNVYRDFGRPDADIRQAKALLAAQIIKILDDEGLSLRQAEKRSGVSNADFSRIRNADLGRFTIDRLMAILNRLDRRVEVRVKVTAAG</sequence>
<dbReference type="InterPro" id="IPR010982">
    <property type="entry name" value="Lambda_DNA-bd_dom_sf"/>
</dbReference>
<dbReference type="GO" id="GO:0003677">
    <property type="term" value="F:DNA binding"/>
    <property type="evidence" value="ECO:0007669"/>
    <property type="project" value="InterPro"/>
</dbReference>
<gene>
    <name evidence="2" type="ORF">HYZ11_18755</name>
</gene>